<comment type="caution">
    <text evidence="13">The sequence shown here is derived from an EMBL/GenBank/DDBJ whole genome shotgun (WGS) entry which is preliminary data.</text>
</comment>
<reference evidence="13 15" key="1">
    <citation type="submission" date="2020-08" db="EMBL/GenBank/DDBJ databases">
        <title>Plant Genome Project.</title>
        <authorList>
            <person name="Zhang R.-G."/>
        </authorList>
    </citation>
    <scope>NUCLEOTIDE SEQUENCE [LARGE SCALE GENOMIC DNA]</scope>
    <source>
        <tissue evidence="13">Rhizome</tissue>
    </source>
</reference>
<dbReference type="Gene3D" id="1.25.40.80">
    <property type="match status" value="1"/>
</dbReference>
<dbReference type="Proteomes" id="UP000734854">
    <property type="component" value="Unassembled WGS sequence"/>
</dbReference>
<accession>A0A8J5GP84</accession>
<dbReference type="GO" id="GO:0003904">
    <property type="term" value="F:deoxyribodipyrimidine photo-lyase activity"/>
    <property type="evidence" value="ECO:0007669"/>
    <property type="project" value="UniProtKB-EC"/>
</dbReference>
<dbReference type="PANTHER" id="PTHR10211:SF0">
    <property type="entry name" value="DEOXYRIBODIPYRIMIDINE PHOTO-LYASE"/>
    <property type="match status" value="1"/>
</dbReference>
<evidence type="ECO:0000256" key="3">
    <source>
        <dbReference type="ARBA" id="ARBA00013149"/>
    </source>
</evidence>
<dbReference type="EC" id="4.1.99.3" evidence="3"/>
<evidence type="ECO:0000256" key="1">
    <source>
        <dbReference type="ARBA" id="ARBA00001974"/>
    </source>
</evidence>
<comment type="catalytic activity">
    <reaction evidence="12">
        <text>cyclobutadipyrimidine (in DNA) = 2 pyrimidine residues (in DNA).</text>
        <dbReference type="EC" id="4.1.99.3"/>
    </reaction>
</comment>
<evidence type="ECO:0000313" key="13">
    <source>
        <dbReference type="EMBL" id="KAG6510082.1"/>
    </source>
</evidence>
<evidence type="ECO:0000256" key="8">
    <source>
        <dbReference type="ARBA" id="ARBA00023125"/>
    </source>
</evidence>
<evidence type="ECO:0000313" key="15">
    <source>
        <dbReference type="Proteomes" id="UP000734854"/>
    </source>
</evidence>
<keyword evidence="6" id="KW-0227">DNA damage</keyword>
<evidence type="ECO:0000256" key="11">
    <source>
        <dbReference type="ARBA" id="ARBA00031671"/>
    </source>
</evidence>
<evidence type="ECO:0000313" key="14">
    <source>
        <dbReference type="EMBL" id="KAG6513801.1"/>
    </source>
</evidence>
<sequence length="253" mass="29387">MLMGSKDGFLTKRLKSYDSDRNDPVKPRALSGLSPYLHFGHISAQRCALEARKLRNSCPKSVDAFLEELIVRRELADNFCYYQPHYDSLQGAWEWARKSLMGHAKDKREHVYSREQLEKAQTADPLWNASQLEMVHCGKMHGYMRMYWAKKILEWTNRPEEALSIAIYLNDKYELDGRDPNGYVGCMWSICGVHDQGWKERPVFGKIRYMNYAGCKRKFNVEGYIAYVNKLVSGTKKRKSDSLTSLVTKHLKS</sequence>
<dbReference type="InterPro" id="IPR036134">
    <property type="entry name" value="Crypto/Photolyase_FAD-like_sf"/>
</dbReference>
<gene>
    <name evidence="14" type="ORF">ZIOFF_024138</name>
    <name evidence="13" type="ORF">ZIOFF_028090</name>
</gene>
<dbReference type="EMBL" id="JACMSC010000008">
    <property type="protein sequence ID" value="KAG6510082.1"/>
    <property type="molecule type" value="Genomic_DNA"/>
</dbReference>
<dbReference type="InterPro" id="IPR032673">
    <property type="entry name" value="DNA_photolyase_2_CS"/>
</dbReference>
<evidence type="ECO:0000256" key="6">
    <source>
        <dbReference type="ARBA" id="ARBA00022763"/>
    </source>
</evidence>
<dbReference type="SUPFAM" id="SSF48173">
    <property type="entry name" value="Cryptochrome/photolyase FAD-binding domain"/>
    <property type="match status" value="1"/>
</dbReference>
<keyword evidence="10" id="KW-0456">Lyase</keyword>
<dbReference type="GO" id="GO:0003677">
    <property type="term" value="F:DNA binding"/>
    <property type="evidence" value="ECO:0007669"/>
    <property type="project" value="UniProtKB-KW"/>
</dbReference>
<comment type="similarity">
    <text evidence="2">Belongs to the DNA photolyase class-2 family.</text>
</comment>
<evidence type="ECO:0000256" key="12">
    <source>
        <dbReference type="ARBA" id="ARBA00033999"/>
    </source>
</evidence>
<protein>
    <recommendedName>
        <fullName evidence="4">Deoxyribodipyrimidine photo-lyase</fullName>
        <ecNumber evidence="3">4.1.99.3</ecNumber>
    </recommendedName>
    <alternativeName>
        <fullName evidence="11">DNA photolyase</fullName>
    </alternativeName>
</protein>
<evidence type="ECO:0000256" key="10">
    <source>
        <dbReference type="ARBA" id="ARBA00023239"/>
    </source>
</evidence>
<keyword evidence="7" id="KW-0274">FAD</keyword>
<evidence type="ECO:0000256" key="4">
    <source>
        <dbReference type="ARBA" id="ARBA00014046"/>
    </source>
</evidence>
<proteinExistence type="inferred from homology"/>
<dbReference type="Gene3D" id="1.10.579.10">
    <property type="entry name" value="DNA Cyclobutane Dipyrimidine Photolyase, subunit A, domain 3"/>
    <property type="match status" value="1"/>
</dbReference>
<evidence type="ECO:0000256" key="7">
    <source>
        <dbReference type="ARBA" id="ARBA00022827"/>
    </source>
</evidence>
<dbReference type="PROSITE" id="PS01084">
    <property type="entry name" value="DNA_PHOTOLYASES_2_2"/>
    <property type="match status" value="1"/>
</dbReference>
<dbReference type="AlphaFoldDB" id="A0A8J5GP84"/>
<keyword evidence="8" id="KW-0238">DNA-binding</keyword>
<keyword evidence="9" id="KW-0234">DNA repair</keyword>
<evidence type="ECO:0000256" key="2">
    <source>
        <dbReference type="ARBA" id="ARBA00006409"/>
    </source>
</evidence>
<name>A0A8J5GP84_ZINOF</name>
<dbReference type="GO" id="GO:0000719">
    <property type="term" value="P:photoreactive repair"/>
    <property type="evidence" value="ECO:0007669"/>
    <property type="project" value="TreeGrafter"/>
</dbReference>
<dbReference type="PROSITE" id="PS01083">
    <property type="entry name" value="DNA_PHOTOLYASES_2_1"/>
    <property type="match status" value="1"/>
</dbReference>
<comment type="cofactor">
    <cofactor evidence="1">
        <name>FAD</name>
        <dbReference type="ChEBI" id="CHEBI:57692"/>
    </cofactor>
</comment>
<evidence type="ECO:0000256" key="5">
    <source>
        <dbReference type="ARBA" id="ARBA00022630"/>
    </source>
</evidence>
<dbReference type="EMBL" id="JACMSC010000007">
    <property type="protein sequence ID" value="KAG6513801.1"/>
    <property type="molecule type" value="Genomic_DNA"/>
</dbReference>
<dbReference type="PANTHER" id="PTHR10211">
    <property type="entry name" value="DEOXYRIBODIPYRIMIDINE PHOTOLYASE"/>
    <property type="match status" value="1"/>
</dbReference>
<evidence type="ECO:0000256" key="9">
    <source>
        <dbReference type="ARBA" id="ARBA00023204"/>
    </source>
</evidence>
<dbReference type="FunFam" id="1.10.579.10:FF:000002">
    <property type="entry name" value="Deoxyribodipyrimidine photolyase"/>
    <property type="match status" value="1"/>
</dbReference>
<dbReference type="InterPro" id="IPR052219">
    <property type="entry name" value="Photolyase_Class-2"/>
</dbReference>
<organism evidence="13 15">
    <name type="scientific">Zingiber officinale</name>
    <name type="common">Ginger</name>
    <name type="synonym">Amomum zingiber</name>
    <dbReference type="NCBI Taxonomy" id="94328"/>
    <lineage>
        <taxon>Eukaryota</taxon>
        <taxon>Viridiplantae</taxon>
        <taxon>Streptophyta</taxon>
        <taxon>Embryophyta</taxon>
        <taxon>Tracheophyta</taxon>
        <taxon>Spermatophyta</taxon>
        <taxon>Magnoliopsida</taxon>
        <taxon>Liliopsida</taxon>
        <taxon>Zingiberales</taxon>
        <taxon>Zingiberaceae</taxon>
        <taxon>Zingiber</taxon>
    </lineage>
</organism>
<keyword evidence="15" id="KW-1185">Reference proteome</keyword>
<keyword evidence="5" id="KW-0285">Flavoprotein</keyword>